<dbReference type="EMBL" id="CP009502">
    <property type="protein sequence ID" value="AKB14935.1"/>
    <property type="molecule type" value="Genomic_DNA"/>
</dbReference>
<sequence length="70" mass="7449">MSKRVHVTIQAGEISEQTVEIAESATYEDLLNTLNINQETVLVLNGGNAVPLDGAVNSDRLTILRVVTGG</sequence>
<reference evidence="1 2" key="1">
    <citation type="submission" date="2014-07" db="EMBL/GenBank/DDBJ databases">
        <title>Methanogenic archaea and the global carbon cycle.</title>
        <authorList>
            <person name="Henriksen J.R."/>
            <person name="Luke J."/>
            <person name="Reinhart S."/>
            <person name="Benedict M.N."/>
            <person name="Youngblut N.D."/>
            <person name="Metcalf M.E."/>
            <person name="Whitaker R.J."/>
            <person name="Metcalf W.W."/>
        </authorList>
    </citation>
    <scope>NUCLEOTIDE SEQUENCE [LARGE SCALE GENOMIC DNA]</scope>
    <source>
        <strain evidence="1 2">CHTI-55</strain>
    </source>
</reference>
<dbReference type="PATRIC" id="fig|1434121.4.peg.769"/>
<proteinExistence type="predicted"/>
<dbReference type="KEGG" id="mthe:MSTHC_0617"/>
<dbReference type="GeneID" id="41601898"/>
<dbReference type="HOGENOM" id="CLU_114601_9_3_2"/>
<name>A0A0E3L042_METTE</name>
<accession>A0A0E3L042</accession>
<dbReference type="Proteomes" id="UP000056925">
    <property type="component" value="Chromosome"/>
</dbReference>
<dbReference type="SUPFAM" id="SSF54285">
    <property type="entry name" value="MoaD/ThiS"/>
    <property type="match status" value="1"/>
</dbReference>
<evidence type="ECO:0000313" key="2">
    <source>
        <dbReference type="Proteomes" id="UP000056925"/>
    </source>
</evidence>
<protein>
    <submittedName>
        <fullName evidence="1">Ubiquitin-like small archaeal modifier protein SAMP2</fullName>
    </submittedName>
</protein>
<dbReference type="AlphaFoldDB" id="A0A0E3L042"/>
<dbReference type="InterPro" id="IPR053833">
    <property type="entry name" value="SAMP2"/>
</dbReference>
<dbReference type="Gene3D" id="3.10.20.30">
    <property type="match status" value="1"/>
</dbReference>
<dbReference type="InterPro" id="IPR016155">
    <property type="entry name" value="Mopterin_synth/thiamin_S_b"/>
</dbReference>
<evidence type="ECO:0000313" key="1">
    <source>
        <dbReference type="EMBL" id="AKB14935.1"/>
    </source>
</evidence>
<organism evidence="1 2">
    <name type="scientific">Methanosarcina thermophila CHTI-55</name>
    <dbReference type="NCBI Taxonomy" id="1434121"/>
    <lineage>
        <taxon>Archaea</taxon>
        <taxon>Methanobacteriati</taxon>
        <taxon>Methanobacteriota</taxon>
        <taxon>Stenosarchaea group</taxon>
        <taxon>Methanomicrobia</taxon>
        <taxon>Methanosarcinales</taxon>
        <taxon>Methanosarcinaceae</taxon>
        <taxon>Methanosarcina</taxon>
    </lineage>
</organism>
<dbReference type="RefSeq" id="WP_048166137.1">
    <property type="nucleotide sequence ID" value="NZ_CP009502.1"/>
</dbReference>
<gene>
    <name evidence="1" type="ORF">MSTHC_0617</name>
</gene>
<dbReference type="InterPro" id="IPR012675">
    <property type="entry name" value="Beta-grasp_dom_sf"/>
</dbReference>
<dbReference type="Pfam" id="PF21965">
    <property type="entry name" value="SAMP2"/>
    <property type="match status" value="1"/>
</dbReference>